<name>A0A0N0XJN3_9NEIS</name>
<sequence>MFDLVQKNRRMVEVLLGAVVLGLIVSFGWSGYAASQGGSDWLAKVGNTTISEQQVEDAMRRQQGAQKPTVLNALIERQLVLNEARDLRLTPSDEQLRAAIAAIPAFQDNGQFSKTKYEQVLSANGMQPLQFQKDVGEDLAGRQLMAPWQASVVVPNAVIENAARLMGERREVVTSVFKADDYLGKASVTPAEIKQYYDAHQVDLKAPEMVRVEYLVLSAAQLAQQQTVSDAEIQKYFDAHKAELAKDERKAAHILIAVQPNASAADKQAAKAKAEAIDKQVKANPSSFAAVAKAESQDPGSKDQGGDLGWFAADAMVKPFADAAFKLSKGQISDVVESQFGYHIIMLEDARTTSLADVKTAVADKVKAEKAQTQYQSSLDKFNELVYQQADSLKPAADALKLQTAQSGWVTRQGAQDPALSNPKLTEALFSDDVLKKKHNTEAIEVQPGTLVSARVIDYKAAQVPPLATASPDIESKLKHEKAVKLAAADGAQKLAALQKGEAAEIKWAEQPTQLGRFGNPAVPADQVKAVFNVDVKKLPAYVGGADPAQGFVVYKVEKAIAAPAMTPEMRAQLTQSMEQTYAGAEMASYMANLQKKQKVEIRAAKSE</sequence>
<keyword evidence="5" id="KW-1133">Transmembrane helix</keyword>
<keyword evidence="8 12" id="KW-0413">Isomerase</keyword>
<dbReference type="OrthoDB" id="9812372at2"/>
<comment type="subcellular location">
    <subcellularLocation>
        <location evidence="1">Cell inner membrane</location>
        <topology evidence="1">Single-pass type II membrane protein</topology>
        <orientation evidence="1">Periplasmic side</orientation>
    </subcellularLocation>
</comment>
<keyword evidence="15" id="KW-1185">Reference proteome</keyword>
<evidence type="ECO:0000256" key="9">
    <source>
        <dbReference type="ARBA" id="ARBA00038408"/>
    </source>
</evidence>
<dbReference type="InterPro" id="IPR023058">
    <property type="entry name" value="PPIase_PpiC_CS"/>
</dbReference>
<dbReference type="EMBL" id="LAQT01000004">
    <property type="protein sequence ID" value="KPC53835.1"/>
    <property type="molecule type" value="Genomic_DNA"/>
</dbReference>
<dbReference type="GO" id="GO:0003755">
    <property type="term" value="F:peptidyl-prolyl cis-trans isomerase activity"/>
    <property type="evidence" value="ECO:0007669"/>
    <property type="project" value="UniProtKB-KW"/>
</dbReference>
<keyword evidence="12" id="KW-0697">Rotamase</keyword>
<dbReference type="Proteomes" id="UP000037939">
    <property type="component" value="Unassembled WGS sequence"/>
</dbReference>
<comment type="similarity">
    <text evidence="9">Belongs to the PpiD chaperone family.</text>
</comment>
<evidence type="ECO:0000313" key="14">
    <source>
        <dbReference type="EMBL" id="KPC53835.1"/>
    </source>
</evidence>
<gene>
    <name evidence="14" type="primary">ppiD</name>
    <name evidence="14" type="ORF">WG78_06910</name>
</gene>
<comment type="caution">
    <text evidence="14">The sequence shown here is derived from an EMBL/GenBank/DDBJ whole genome shotgun (WGS) entry which is preliminary data.</text>
</comment>
<keyword evidence="4" id="KW-0812">Transmembrane</keyword>
<evidence type="ECO:0000313" key="15">
    <source>
        <dbReference type="Proteomes" id="UP000037939"/>
    </source>
</evidence>
<dbReference type="InterPro" id="IPR000297">
    <property type="entry name" value="PPIase_PpiC"/>
</dbReference>
<dbReference type="PANTHER" id="PTHR47529">
    <property type="entry name" value="PEPTIDYL-PROLYL CIS-TRANS ISOMERASE D"/>
    <property type="match status" value="1"/>
</dbReference>
<dbReference type="AlphaFoldDB" id="A0A0N0XJN3"/>
<dbReference type="Pfam" id="PF13624">
    <property type="entry name" value="SurA_N_3"/>
    <property type="match status" value="1"/>
</dbReference>
<evidence type="ECO:0000259" key="13">
    <source>
        <dbReference type="PROSITE" id="PS50198"/>
    </source>
</evidence>
<evidence type="ECO:0000256" key="1">
    <source>
        <dbReference type="ARBA" id="ARBA00004382"/>
    </source>
</evidence>
<dbReference type="Pfam" id="PF00639">
    <property type="entry name" value="Rotamase"/>
    <property type="match status" value="1"/>
</dbReference>
<dbReference type="PATRIC" id="fig|857265.3.peg.1422"/>
<dbReference type="Gene3D" id="3.10.50.40">
    <property type="match status" value="1"/>
</dbReference>
<dbReference type="SUPFAM" id="SSF54534">
    <property type="entry name" value="FKBP-like"/>
    <property type="match status" value="1"/>
</dbReference>
<evidence type="ECO:0000256" key="5">
    <source>
        <dbReference type="ARBA" id="ARBA00022989"/>
    </source>
</evidence>
<accession>A0A0N0XJN3</accession>
<dbReference type="PROSITE" id="PS50198">
    <property type="entry name" value="PPIC_PPIASE_2"/>
    <property type="match status" value="1"/>
</dbReference>
<dbReference type="PROSITE" id="PS01096">
    <property type="entry name" value="PPIC_PPIASE_1"/>
    <property type="match status" value="1"/>
</dbReference>
<evidence type="ECO:0000256" key="7">
    <source>
        <dbReference type="ARBA" id="ARBA00023186"/>
    </source>
</evidence>
<keyword evidence="2" id="KW-1003">Cell membrane</keyword>
<dbReference type="RefSeq" id="WP_152969102.1">
    <property type="nucleotide sequence ID" value="NZ_LAQT01000004.1"/>
</dbReference>
<dbReference type="InterPro" id="IPR027304">
    <property type="entry name" value="Trigger_fact/SurA_dom_sf"/>
</dbReference>
<keyword evidence="7" id="KW-0143">Chaperone</keyword>
<evidence type="ECO:0000256" key="6">
    <source>
        <dbReference type="ARBA" id="ARBA00023136"/>
    </source>
</evidence>
<dbReference type="PANTHER" id="PTHR47529:SF1">
    <property type="entry name" value="PERIPLASMIC CHAPERONE PPID"/>
    <property type="match status" value="1"/>
</dbReference>
<keyword evidence="6" id="KW-0472">Membrane</keyword>
<evidence type="ECO:0000256" key="3">
    <source>
        <dbReference type="ARBA" id="ARBA00022519"/>
    </source>
</evidence>
<evidence type="ECO:0000256" key="8">
    <source>
        <dbReference type="ARBA" id="ARBA00023235"/>
    </source>
</evidence>
<evidence type="ECO:0000256" key="12">
    <source>
        <dbReference type="PROSITE-ProRule" id="PRU00278"/>
    </source>
</evidence>
<keyword evidence="3" id="KW-0997">Cell inner membrane</keyword>
<dbReference type="SUPFAM" id="SSF109998">
    <property type="entry name" value="Triger factor/SurA peptide-binding domain-like"/>
    <property type="match status" value="1"/>
</dbReference>
<dbReference type="Gene3D" id="1.10.4030.10">
    <property type="entry name" value="Porin chaperone SurA, peptide-binding domain"/>
    <property type="match status" value="1"/>
</dbReference>
<evidence type="ECO:0000256" key="10">
    <source>
        <dbReference type="ARBA" id="ARBA00040743"/>
    </source>
</evidence>
<evidence type="ECO:0000256" key="2">
    <source>
        <dbReference type="ARBA" id="ARBA00022475"/>
    </source>
</evidence>
<feature type="domain" description="PpiC" evidence="13">
    <location>
        <begin position="246"/>
        <end position="349"/>
    </location>
</feature>
<evidence type="ECO:0000256" key="4">
    <source>
        <dbReference type="ARBA" id="ARBA00022692"/>
    </source>
</evidence>
<dbReference type="STRING" id="857265.WG78_06910"/>
<dbReference type="GO" id="GO:0005886">
    <property type="term" value="C:plasma membrane"/>
    <property type="evidence" value="ECO:0007669"/>
    <property type="project" value="UniProtKB-SubCell"/>
</dbReference>
<reference evidence="14 15" key="1">
    <citation type="submission" date="2015-07" db="EMBL/GenBank/DDBJ databases">
        <title>Draft genome sequence of the Amantichitinum ursilacus IGB-41, a new chitin-degrading bacterium.</title>
        <authorList>
            <person name="Kirstahler P."/>
            <person name="Guenther M."/>
            <person name="Grumaz C."/>
            <person name="Rupp S."/>
            <person name="Zibek S."/>
            <person name="Sohn K."/>
        </authorList>
    </citation>
    <scope>NUCLEOTIDE SEQUENCE [LARGE SCALE GENOMIC DNA]</scope>
    <source>
        <strain evidence="14 15">IGB-41</strain>
    </source>
</reference>
<dbReference type="InterPro" id="IPR046357">
    <property type="entry name" value="PPIase_dom_sf"/>
</dbReference>
<proteinExistence type="inferred from homology"/>
<protein>
    <recommendedName>
        <fullName evidence="10">Periplasmic chaperone PpiD</fullName>
    </recommendedName>
    <alternativeName>
        <fullName evidence="11">Periplasmic folding chaperone</fullName>
    </alternativeName>
</protein>
<evidence type="ECO:0000256" key="11">
    <source>
        <dbReference type="ARBA" id="ARBA00042775"/>
    </source>
</evidence>
<organism evidence="14 15">
    <name type="scientific">Amantichitinum ursilacus</name>
    <dbReference type="NCBI Taxonomy" id="857265"/>
    <lineage>
        <taxon>Bacteria</taxon>
        <taxon>Pseudomonadati</taxon>
        <taxon>Pseudomonadota</taxon>
        <taxon>Betaproteobacteria</taxon>
        <taxon>Neisseriales</taxon>
        <taxon>Chitinibacteraceae</taxon>
        <taxon>Amantichitinum</taxon>
    </lineage>
</organism>
<dbReference type="InterPro" id="IPR052029">
    <property type="entry name" value="PpiD_chaperone"/>
</dbReference>